<dbReference type="EMBL" id="LAQS01000059">
    <property type="protein sequence ID" value="KKZ70410.1"/>
    <property type="molecule type" value="Genomic_DNA"/>
</dbReference>
<protein>
    <submittedName>
        <fullName evidence="2">Uncharacterized protein</fullName>
    </submittedName>
</protein>
<keyword evidence="3" id="KW-1185">Reference proteome</keyword>
<feature type="transmembrane region" description="Helical" evidence="1">
    <location>
        <begin position="75"/>
        <end position="101"/>
    </location>
</feature>
<organism evidence="2 3">
    <name type="scientific">Streptomyces showdoensis</name>
    <dbReference type="NCBI Taxonomy" id="68268"/>
    <lineage>
        <taxon>Bacteria</taxon>
        <taxon>Bacillati</taxon>
        <taxon>Actinomycetota</taxon>
        <taxon>Actinomycetes</taxon>
        <taxon>Kitasatosporales</taxon>
        <taxon>Streptomycetaceae</taxon>
        <taxon>Streptomyces</taxon>
    </lineage>
</organism>
<feature type="transmembrane region" description="Helical" evidence="1">
    <location>
        <begin position="50"/>
        <end position="69"/>
    </location>
</feature>
<evidence type="ECO:0000256" key="1">
    <source>
        <dbReference type="SAM" id="Phobius"/>
    </source>
</evidence>
<keyword evidence="1" id="KW-1133">Transmembrane helix</keyword>
<evidence type="ECO:0000313" key="3">
    <source>
        <dbReference type="Proteomes" id="UP000265325"/>
    </source>
</evidence>
<dbReference type="Proteomes" id="UP000265325">
    <property type="component" value="Unassembled WGS sequence"/>
</dbReference>
<name>A0A2P2GFX3_STREW</name>
<gene>
    <name evidence="2" type="ORF">VO63_28895</name>
</gene>
<keyword evidence="1" id="KW-0812">Transmembrane</keyword>
<accession>A0A2P2GFX3</accession>
<keyword evidence="1" id="KW-0472">Membrane</keyword>
<sequence>MGRLLPLGRLIGHNPPPEERAEERELCRRLARNEHLEKTELDVCLPAANWAWIGAGMTSIALVAGAGLAEDATGWAALTVVRVAATALLGVCWALAFLGLFRNAMLDRSFEDADSRAWLHRLAERLYRPRRYDFWLAAAVSVPPTLWASGVLG</sequence>
<reference evidence="2 3" key="1">
    <citation type="submission" date="2015-05" db="EMBL/GenBank/DDBJ databases">
        <title>Draft Genome assembly of Streptomyces showdoensis.</title>
        <authorList>
            <person name="Thapa K.K."/>
            <person name="Metsa-Ketela M."/>
        </authorList>
    </citation>
    <scope>NUCLEOTIDE SEQUENCE [LARGE SCALE GENOMIC DNA]</scope>
    <source>
        <strain evidence="2 3">ATCC 15227</strain>
    </source>
</reference>
<evidence type="ECO:0000313" key="2">
    <source>
        <dbReference type="EMBL" id="KKZ70410.1"/>
    </source>
</evidence>
<proteinExistence type="predicted"/>
<dbReference type="AlphaFoldDB" id="A0A2P2GFX3"/>
<comment type="caution">
    <text evidence="2">The sequence shown here is derived from an EMBL/GenBank/DDBJ whole genome shotgun (WGS) entry which is preliminary data.</text>
</comment>